<dbReference type="EMBL" id="JARYMX010000006">
    <property type="protein sequence ID" value="KAJ9545114.1"/>
    <property type="molecule type" value="Genomic_DNA"/>
</dbReference>
<evidence type="ECO:0000256" key="1">
    <source>
        <dbReference type="SAM" id="MobiDB-lite"/>
    </source>
</evidence>
<organism evidence="2 3">
    <name type="scientific">Centaurea solstitialis</name>
    <name type="common">yellow star-thistle</name>
    <dbReference type="NCBI Taxonomy" id="347529"/>
    <lineage>
        <taxon>Eukaryota</taxon>
        <taxon>Viridiplantae</taxon>
        <taxon>Streptophyta</taxon>
        <taxon>Embryophyta</taxon>
        <taxon>Tracheophyta</taxon>
        <taxon>Spermatophyta</taxon>
        <taxon>Magnoliopsida</taxon>
        <taxon>eudicotyledons</taxon>
        <taxon>Gunneridae</taxon>
        <taxon>Pentapetalae</taxon>
        <taxon>asterids</taxon>
        <taxon>campanulids</taxon>
        <taxon>Asterales</taxon>
        <taxon>Asteraceae</taxon>
        <taxon>Carduoideae</taxon>
        <taxon>Cardueae</taxon>
        <taxon>Centaureinae</taxon>
        <taxon>Centaurea</taxon>
    </lineage>
</organism>
<dbReference type="AlphaFoldDB" id="A0AA38SLW9"/>
<gene>
    <name evidence="2" type="ORF">OSB04_024821</name>
</gene>
<comment type="caution">
    <text evidence="2">The sequence shown here is derived from an EMBL/GenBank/DDBJ whole genome shotgun (WGS) entry which is preliminary data.</text>
</comment>
<dbReference type="Proteomes" id="UP001172457">
    <property type="component" value="Chromosome 6"/>
</dbReference>
<evidence type="ECO:0000313" key="2">
    <source>
        <dbReference type="EMBL" id="KAJ9545114.1"/>
    </source>
</evidence>
<proteinExistence type="predicted"/>
<name>A0AA38SLW9_9ASTR</name>
<keyword evidence="3" id="KW-1185">Reference proteome</keyword>
<evidence type="ECO:0000313" key="3">
    <source>
        <dbReference type="Proteomes" id="UP001172457"/>
    </source>
</evidence>
<protein>
    <submittedName>
        <fullName evidence="2">Uncharacterized protein</fullName>
    </submittedName>
</protein>
<accession>A0AA38SLW9</accession>
<feature type="region of interest" description="Disordered" evidence="1">
    <location>
        <begin position="109"/>
        <end position="160"/>
    </location>
</feature>
<feature type="compositionally biased region" description="Basic and acidic residues" evidence="1">
    <location>
        <begin position="120"/>
        <end position="129"/>
    </location>
</feature>
<sequence length="160" mass="19006">MKKTNMVTKFATFNGHEGELIEDSYHRFCNMINKLIKNGLKKSKKEINIQYEDEYDIPFDAGVNESGTKDDMSDMKKSLALITRSMNKQEIYSKVHVFQQSLCEARDRYEPRDRNRRYWRPPEPRKYDYGGRANYQRQHEKDKPEKKGKEVKKDDIGPTC</sequence>
<reference evidence="2" key="1">
    <citation type="submission" date="2023-03" db="EMBL/GenBank/DDBJ databases">
        <title>Chromosome-scale reference genome and RAD-based genetic map of yellow starthistle (Centaurea solstitialis) reveal putative structural variation and QTLs associated with invader traits.</title>
        <authorList>
            <person name="Reatini B."/>
            <person name="Cang F.A."/>
            <person name="Jiang Q."/>
            <person name="Mckibben M.T.W."/>
            <person name="Barker M.S."/>
            <person name="Rieseberg L.H."/>
            <person name="Dlugosch K.M."/>
        </authorList>
    </citation>
    <scope>NUCLEOTIDE SEQUENCE</scope>
    <source>
        <strain evidence="2">CAN-66</strain>
        <tissue evidence="2">Leaf</tissue>
    </source>
</reference>
<feature type="compositionally biased region" description="Basic and acidic residues" evidence="1">
    <location>
        <begin position="137"/>
        <end position="160"/>
    </location>
</feature>